<reference evidence="2" key="1">
    <citation type="submission" date="2020-01" db="EMBL/GenBank/DDBJ databases">
        <authorList>
            <person name="Meier V. D."/>
            <person name="Meier V D."/>
        </authorList>
    </citation>
    <scope>NUCLEOTIDE SEQUENCE</scope>
    <source>
        <strain evidence="2">HLG_WM_MAG_01</strain>
    </source>
</reference>
<name>A0A6S6TBQ5_9BACT</name>
<sequence length="181" mass="21615">MKKYKLPFSKLIEEYLTAFVIMWVLSFLIGRNILGYIDTFLPFIILTILPYLIHIIFYNFFSYKRSFNLKNILLYQLPFIIISSTYILTLGKAESRYESFKIIKTSKYTCNDSNKTVKKYFNNFLSGKNTSYFKVVRNGYTLSYYPSENDYYEYNKGDLIKLKVKKNLFNMDVILQQHKSI</sequence>
<keyword evidence="1" id="KW-0472">Membrane</keyword>
<evidence type="ECO:0000256" key="1">
    <source>
        <dbReference type="SAM" id="Phobius"/>
    </source>
</evidence>
<feature type="transmembrane region" description="Helical" evidence="1">
    <location>
        <begin position="40"/>
        <end position="61"/>
    </location>
</feature>
<keyword evidence="1" id="KW-1133">Transmembrane helix</keyword>
<accession>A0A6S6TBQ5</accession>
<gene>
    <name evidence="2" type="ORF">HELGO_WM36611</name>
</gene>
<keyword evidence="1" id="KW-0812">Transmembrane</keyword>
<proteinExistence type="predicted"/>
<dbReference type="EMBL" id="CACVAS010000063">
    <property type="protein sequence ID" value="CAA6813796.1"/>
    <property type="molecule type" value="Genomic_DNA"/>
</dbReference>
<evidence type="ECO:0000313" key="2">
    <source>
        <dbReference type="EMBL" id="CAA6813796.1"/>
    </source>
</evidence>
<feature type="transmembrane region" description="Helical" evidence="1">
    <location>
        <begin position="12"/>
        <end position="34"/>
    </location>
</feature>
<feature type="transmembrane region" description="Helical" evidence="1">
    <location>
        <begin position="73"/>
        <end position="91"/>
    </location>
</feature>
<protein>
    <submittedName>
        <fullName evidence="2">Uncharacterized protein</fullName>
    </submittedName>
</protein>
<dbReference type="AlphaFoldDB" id="A0A6S6TBQ5"/>
<organism evidence="2">
    <name type="scientific">uncultured Sulfurovum sp</name>
    <dbReference type="NCBI Taxonomy" id="269237"/>
    <lineage>
        <taxon>Bacteria</taxon>
        <taxon>Pseudomonadati</taxon>
        <taxon>Campylobacterota</taxon>
        <taxon>Epsilonproteobacteria</taxon>
        <taxon>Campylobacterales</taxon>
        <taxon>Sulfurovaceae</taxon>
        <taxon>Sulfurovum</taxon>
        <taxon>environmental samples</taxon>
    </lineage>
</organism>